<dbReference type="GO" id="GO:0004185">
    <property type="term" value="F:serine-type carboxypeptidase activity"/>
    <property type="evidence" value="ECO:0007669"/>
    <property type="project" value="UniProtKB-UniRule"/>
</dbReference>
<sequence>GPGCSSLIAVLQENGPLRWEPGTPAPTANPWSWNRLTDIVYVEFPVGVGFTQGEAGLLKNEEEAARELLGFWKGFVGLFGLRGKRILIAGESYGGYYVPDIAKAMLDEEDPEFFNVDGAFHCEADISTVPHRAMTLNFPHLFPFNTSFESELIALDERCGFTVFLNEFLVFPPRGIQPSPPTTANGCSIFETLTSALSYINPCFSTYQITATCPFPADPILNPPDGIEYFNRSDVQAAINAPRMDWEVCRLGVFDDNLDGSAPPNIEVLPHVIERLNKTLIVSGQLDLILPTNGTLLAIQNMTCNGALGFTSPPTQNQFFVPYAAIATTGPEGGFSATGVMGTTHAERGLTVFLAGHQIPHSSCHHPKHKTRRSTHKAERRGHKEPKVLKLVTRALKCAGRWLVNKNFTSTQ</sequence>
<dbReference type="PANTHER" id="PTHR11802:SF479">
    <property type="entry name" value="CARBOXYPEPTIDASE"/>
    <property type="match status" value="1"/>
</dbReference>
<feature type="region of interest" description="Disordered" evidence="7">
    <location>
        <begin position="361"/>
        <end position="384"/>
    </location>
</feature>
<keyword evidence="3 6" id="KW-0645">Protease</keyword>
<keyword evidence="9" id="KW-1185">Reference proteome</keyword>
<comment type="caution">
    <text evidence="8">The sequence shown here is derived from an EMBL/GenBank/DDBJ whole genome shotgun (WGS) entry which is preliminary data.</text>
</comment>
<evidence type="ECO:0000313" key="9">
    <source>
        <dbReference type="Proteomes" id="UP001362999"/>
    </source>
</evidence>
<dbReference type="EMBL" id="JAWWNJ010000115">
    <property type="protein sequence ID" value="KAK6991881.1"/>
    <property type="molecule type" value="Genomic_DNA"/>
</dbReference>
<evidence type="ECO:0000256" key="7">
    <source>
        <dbReference type="SAM" id="MobiDB-lite"/>
    </source>
</evidence>
<keyword evidence="2 6" id="KW-0121">Carboxypeptidase</keyword>
<keyword evidence="5" id="KW-0325">Glycoprotein</keyword>
<feature type="non-terminal residue" evidence="8">
    <location>
        <position position="1"/>
    </location>
</feature>
<evidence type="ECO:0000256" key="5">
    <source>
        <dbReference type="ARBA" id="ARBA00023180"/>
    </source>
</evidence>
<evidence type="ECO:0000313" key="8">
    <source>
        <dbReference type="EMBL" id="KAK6991881.1"/>
    </source>
</evidence>
<name>A0AAV9ZTP4_9AGAR</name>
<reference evidence="8 9" key="1">
    <citation type="journal article" date="2024" name="J Genomics">
        <title>Draft genome sequencing and assembly of Favolaschia claudopus CIRM-BRFM 2984 isolated from oak limbs.</title>
        <authorList>
            <person name="Navarro D."/>
            <person name="Drula E."/>
            <person name="Chaduli D."/>
            <person name="Cazenave R."/>
            <person name="Ahrendt S."/>
            <person name="Wang J."/>
            <person name="Lipzen A."/>
            <person name="Daum C."/>
            <person name="Barry K."/>
            <person name="Grigoriev I.V."/>
            <person name="Favel A."/>
            <person name="Rosso M.N."/>
            <person name="Martin F."/>
        </authorList>
    </citation>
    <scope>NUCLEOTIDE SEQUENCE [LARGE SCALE GENOMIC DNA]</scope>
    <source>
        <strain evidence="8 9">CIRM-BRFM 2984</strain>
    </source>
</reference>
<dbReference type="PROSITE" id="PS00131">
    <property type="entry name" value="CARBOXYPEPT_SER_SER"/>
    <property type="match status" value="1"/>
</dbReference>
<evidence type="ECO:0000256" key="2">
    <source>
        <dbReference type="ARBA" id="ARBA00022645"/>
    </source>
</evidence>
<dbReference type="GO" id="GO:0006508">
    <property type="term" value="P:proteolysis"/>
    <property type="evidence" value="ECO:0007669"/>
    <property type="project" value="UniProtKB-KW"/>
</dbReference>
<dbReference type="SUPFAM" id="SSF53474">
    <property type="entry name" value="alpha/beta-Hydrolases"/>
    <property type="match status" value="1"/>
</dbReference>
<dbReference type="PRINTS" id="PR00724">
    <property type="entry name" value="CRBOXYPTASEC"/>
</dbReference>
<dbReference type="InterPro" id="IPR018202">
    <property type="entry name" value="Ser_caboxypep_ser_AS"/>
</dbReference>
<evidence type="ECO:0000256" key="4">
    <source>
        <dbReference type="ARBA" id="ARBA00022801"/>
    </source>
</evidence>
<dbReference type="Pfam" id="PF00450">
    <property type="entry name" value="Peptidase_S10"/>
    <property type="match status" value="1"/>
</dbReference>
<evidence type="ECO:0000256" key="1">
    <source>
        <dbReference type="ARBA" id="ARBA00009431"/>
    </source>
</evidence>
<dbReference type="EC" id="3.4.16.-" evidence="6"/>
<protein>
    <recommendedName>
        <fullName evidence="6">Carboxypeptidase</fullName>
        <ecNumber evidence="6">3.4.16.-</ecNumber>
    </recommendedName>
</protein>
<dbReference type="AlphaFoldDB" id="A0AAV9ZTP4"/>
<evidence type="ECO:0000256" key="3">
    <source>
        <dbReference type="ARBA" id="ARBA00022670"/>
    </source>
</evidence>
<dbReference type="InterPro" id="IPR001563">
    <property type="entry name" value="Peptidase_S10"/>
</dbReference>
<dbReference type="PANTHER" id="PTHR11802">
    <property type="entry name" value="SERINE PROTEASE FAMILY S10 SERINE CARBOXYPEPTIDASE"/>
    <property type="match status" value="1"/>
</dbReference>
<proteinExistence type="inferred from homology"/>
<gene>
    <name evidence="8" type="ORF">R3P38DRAFT_2571880</name>
</gene>
<dbReference type="Gene3D" id="3.40.50.1820">
    <property type="entry name" value="alpha/beta hydrolase"/>
    <property type="match status" value="1"/>
</dbReference>
<dbReference type="InterPro" id="IPR029058">
    <property type="entry name" value="AB_hydrolase_fold"/>
</dbReference>
<comment type="similarity">
    <text evidence="1 6">Belongs to the peptidase S10 family.</text>
</comment>
<accession>A0AAV9ZTP4</accession>
<feature type="compositionally biased region" description="Basic residues" evidence="7">
    <location>
        <begin position="363"/>
        <end position="384"/>
    </location>
</feature>
<dbReference type="Proteomes" id="UP001362999">
    <property type="component" value="Unassembled WGS sequence"/>
</dbReference>
<organism evidence="8 9">
    <name type="scientific">Favolaschia claudopus</name>
    <dbReference type="NCBI Taxonomy" id="2862362"/>
    <lineage>
        <taxon>Eukaryota</taxon>
        <taxon>Fungi</taxon>
        <taxon>Dikarya</taxon>
        <taxon>Basidiomycota</taxon>
        <taxon>Agaricomycotina</taxon>
        <taxon>Agaricomycetes</taxon>
        <taxon>Agaricomycetidae</taxon>
        <taxon>Agaricales</taxon>
        <taxon>Marasmiineae</taxon>
        <taxon>Mycenaceae</taxon>
        <taxon>Favolaschia</taxon>
    </lineage>
</organism>
<evidence type="ECO:0000256" key="6">
    <source>
        <dbReference type="RuleBase" id="RU361156"/>
    </source>
</evidence>
<keyword evidence="4 6" id="KW-0378">Hydrolase</keyword>